<evidence type="ECO:0000313" key="7">
    <source>
        <dbReference type="Proteomes" id="UP000002313"/>
    </source>
</evidence>
<keyword evidence="7" id="KW-1185">Reference proteome</keyword>
<evidence type="ECO:0000259" key="5">
    <source>
        <dbReference type="Pfam" id="PF00924"/>
    </source>
</evidence>
<name>E0S9B3_ENCIT</name>
<evidence type="ECO:0000256" key="3">
    <source>
        <dbReference type="ARBA" id="ARBA00022989"/>
    </source>
</evidence>
<dbReference type="KEGG" id="ein:Eint_090480"/>
<gene>
    <name evidence="6" type="ORF">Eint_090480</name>
</gene>
<dbReference type="SUPFAM" id="SSF50182">
    <property type="entry name" value="Sm-like ribonucleoproteins"/>
    <property type="match status" value="1"/>
</dbReference>
<dbReference type="RefSeq" id="XP_003073537.1">
    <property type="nucleotide sequence ID" value="XM_003073491.1"/>
</dbReference>
<dbReference type="GeneID" id="9698368"/>
<dbReference type="GO" id="GO:0016020">
    <property type="term" value="C:membrane"/>
    <property type="evidence" value="ECO:0007669"/>
    <property type="project" value="UniProtKB-SubCell"/>
</dbReference>
<dbReference type="EMBL" id="CP001950">
    <property type="protein sequence ID" value="ADM12177.1"/>
    <property type="molecule type" value="Genomic_DNA"/>
</dbReference>
<organism evidence="6 7">
    <name type="scientific">Encephalitozoon intestinalis (strain ATCC 50506)</name>
    <name type="common">Microsporidian parasite</name>
    <name type="synonym">Septata intestinalis</name>
    <dbReference type="NCBI Taxonomy" id="876142"/>
    <lineage>
        <taxon>Eukaryota</taxon>
        <taxon>Fungi</taxon>
        <taxon>Fungi incertae sedis</taxon>
        <taxon>Microsporidia</taxon>
        <taxon>Unikaryonidae</taxon>
        <taxon>Encephalitozoon</taxon>
    </lineage>
</organism>
<reference evidence="6 7" key="1">
    <citation type="journal article" date="2010" name="Nat. Commun.">
        <title>The complete sequence of the smallest known nuclear genome from the microsporidian Encephalitozoon intestinalis.</title>
        <authorList>
            <person name="Corradi N."/>
            <person name="Pombert J.-F."/>
            <person name="Farinelli L."/>
            <person name="Didier E.S."/>
            <person name="Keeling P.J."/>
        </authorList>
    </citation>
    <scope>NUCLEOTIDE SEQUENCE [LARGE SCALE GENOMIC DNA]</scope>
    <source>
        <strain evidence="6 7">ATCC 50506</strain>
    </source>
</reference>
<dbReference type="Proteomes" id="UP000002313">
    <property type="component" value="Chromosome IX"/>
</dbReference>
<dbReference type="HOGENOM" id="CLU_2196938_0_0_1"/>
<evidence type="ECO:0000313" key="6">
    <source>
        <dbReference type="EMBL" id="ADM12177.1"/>
    </source>
</evidence>
<dbReference type="Gene3D" id="2.30.30.60">
    <property type="match status" value="1"/>
</dbReference>
<dbReference type="AlphaFoldDB" id="E0S9B3"/>
<dbReference type="VEuPathDB" id="MicrosporidiaDB:Eint_090480"/>
<evidence type="ECO:0000256" key="4">
    <source>
        <dbReference type="ARBA" id="ARBA00023136"/>
    </source>
</evidence>
<evidence type="ECO:0000256" key="2">
    <source>
        <dbReference type="ARBA" id="ARBA00022692"/>
    </source>
</evidence>
<dbReference type="Pfam" id="PF00924">
    <property type="entry name" value="MS_channel_2nd"/>
    <property type="match status" value="1"/>
</dbReference>
<keyword evidence="4" id="KW-0472">Membrane</keyword>
<dbReference type="InterPro" id="IPR010920">
    <property type="entry name" value="LSM_dom_sf"/>
</dbReference>
<proteinExistence type="predicted"/>
<dbReference type="InterPro" id="IPR023408">
    <property type="entry name" value="MscS_beta-dom_sf"/>
</dbReference>
<dbReference type="InterPro" id="IPR006685">
    <property type="entry name" value="MscS_channel_2nd"/>
</dbReference>
<feature type="domain" description="Mechanosensitive ion channel MscS" evidence="5">
    <location>
        <begin position="46"/>
        <end position="105"/>
    </location>
</feature>
<protein>
    <recommendedName>
        <fullName evidence="5">Mechanosensitive ion channel MscS domain-containing protein</fullName>
    </recommendedName>
</protein>
<accession>E0S9B3</accession>
<reference evidence="6 7" key="2">
    <citation type="journal article" date="2012" name="Proc. Natl. Acad. Sci. U.S.A.">
        <title>Gain and loss of multiple functionally related, horizontally transferred genes in the reduced genomes of two microsporidian parasites.</title>
        <authorList>
            <person name="Pombert J.-F."/>
            <person name="Selman M."/>
            <person name="Burki F."/>
            <person name="Bardell F.T."/>
            <person name="Farinelli L."/>
            <person name="Solter L.F."/>
            <person name="Whitman D.W."/>
            <person name="Weiss L.M."/>
            <person name="Corradi N."/>
            <person name="Keeling P.J."/>
        </authorList>
    </citation>
    <scope>NUCLEOTIDE SEQUENCE [LARGE SCALE GENOMIC DNA]</scope>
    <source>
        <strain evidence="6 7">ATCC 50506</strain>
    </source>
</reference>
<dbReference type="GO" id="GO:0055085">
    <property type="term" value="P:transmembrane transport"/>
    <property type="evidence" value="ECO:0007669"/>
    <property type="project" value="InterPro"/>
</dbReference>
<keyword evidence="2" id="KW-0812">Transmembrane</keyword>
<keyword evidence="3" id="KW-1133">Transmembrane helix</keyword>
<sequence length="109" mass="12040">MIGGRSILKFPFVGIRKGISGNAVPGLALSMAVLKPISVVMPKVLTDNLYKGAMALATRPFCVGDKIKIDKYDGLVRDISFWYVTLERGKGYVFIPMSHVYNTVVELFK</sequence>
<evidence type="ECO:0000256" key="1">
    <source>
        <dbReference type="ARBA" id="ARBA00004370"/>
    </source>
</evidence>
<comment type="subcellular location">
    <subcellularLocation>
        <location evidence="1">Membrane</location>
    </subcellularLocation>
</comment>
<dbReference type="OrthoDB" id="2190769at2759"/>